<dbReference type="PANTHER" id="PTHR34047">
    <property type="entry name" value="NUCLEAR INTRON MATURASE 1, MITOCHONDRIAL-RELATED"/>
    <property type="match status" value="1"/>
</dbReference>
<dbReference type="EMBL" id="JAELVQ010000007">
    <property type="protein sequence ID" value="MBJ6367977.1"/>
    <property type="molecule type" value="Genomic_DNA"/>
</dbReference>
<accession>A0A8J7INJ2</accession>
<comment type="catalytic activity">
    <reaction evidence="9">
        <text>DNA(n) + a 2'-deoxyribonucleoside 5'-triphosphate = DNA(n+1) + diphosphate</text>
        <dbReference type="Rhea" id="RHEA:22508"/>
        <dbReference type="Rhea" id="RHEA-COMP:17339"/>
        <dbReference type="Rhea" id="RHEA-COMP:17340"/>
        <dbReference type="ChEBI" id="CHEBI:33019"/>
        <dbReference type="ChEBI" id="CHEBI:61560"/>
        <dbReference type="ChEBI" id="CHEBI:173112"/>
        <dbReference type="EC" id="2.7.7.49"/>
    </reaction>
</comment>
<comment type="similarity">
    <text evidence="8">Belongs to the bacterial reverse transcriptase family.</text>
</comment>
<dbReference type="InterPro" id="IPR051083">
    <property type="entry name" value="GrpII_Intron_Splice-Mob/Def"/>
</dbReference>
<evidence type="ECO:0000256" key="9">
    <source>
        <dbReference type="ARBA" id="ARBA00048173"/>
    </source>
</evidence>
<name>A0A8J7INJ2_9FLAO</name>
<keyword evidence="3" id="KW-0548">Nucleotidyltransferase</keyword>
<reference evidence="12" key="1">
    <citation type="submission" date="2020-12" db="EMBL/GenBank/DDBJ databases">
        <title>Snuella sp. nov., isolated from sediment in Incheon.</title>
        <authorList>
            <person name="Kim W."/>
        </authorList>
    </citation>
    <scope>NUCLEOTIDE SEQUENCE</scope>
    <source>
        <strain evidence="12">CAU 1569</strain>
    </source>
</reference>
<organism evidence="12 13">
    <name type="scientific">Snuella sedimenti</name>
    <dbReference type="NCBI Taxonomy" id="2798802"/>
    <lineage>
        <taxon>Bacteria</taxon>
        <taxon>Pseudomonadati</taxon>
        <taxon>Bacteroidota</taxon>
        <taxon>Flavobacteriia</taxon>
        <taxon>Flavobacteriales</taxon>
        <taxon>Flavobacteriaceae</taxon>
        <taxon>Snuella</taxon>
    </lineage>
</organism>
<evidence type="ECO:0000256" key="8">
    <source>
        <dbReference type="ARBA" id="ARBA00034120"/>
    </source>
</evidence>
<dbReference type="PANTHER" id="PTHR34047:SF7">
    <property type="entry name" value="RNA-DIRECTED DNA POLYMERASE"/>
    <property type="match status" value="1"/>
</dbReference>
<feature type="domain" description="Reverse transcriptase" evidence="11">
    <location>
        <begin position="58"/>
        <end position="232"/>
    </location>
</feature>
<dbReference type="Gene3D" id="3.30.70.270">
    <property type="match status" value="1"/>
</dbReference>
<keyword evidence="6 12" id="KW-0695">RNA-directed DNA polymerase</keyword>
<evidence type="ECO:0000256" key="7">
    <source>
        <dbReference type="ARBA" id="ARBA00023118"/>
    </source>
</evidence>
<dbReference type="PRINTS" id="PR00866">
    <property type="entry name" value="RNADNAPOLMS"/>
</dbReference>
<evidence type="ECO:0000256" key="4">
    <source>
        <dbReference type="ARBA" id="ARBA00022723"/>
    </source>
</evidence>
<dbReference type="GO" id="GO:0046872">
    <property type="term" value="F:metal ion binding"/>
    <property type="evidence" value="ECO:0007669"/>
    <property type="project" value="UniProtKB-KW"/>
</dbReference>
<dbReference type="EC" id="2.7.7.49" evidence="1"/>
<keyword evidence="7" id="KW-0051">Antiviral defense</keyword>
<dbReference type="InterPro" id="IPR043128">
    <property type="entry name" value="Rev_trsase/Diguanyl_cyclase"/>
</dbReference>
<dbReference type="Proteomes" id="UP000610931">
    <property type="component" value="Unassembled WGS sequence"/>
</dbReference>
<proteinExistence type="inferred from homology"/>
<dbReference type="RefSeq" id="WP_199114734.1">
    <property type="nucleotide sequence ID" value="NZ_JAELVQ010000007.1"/>
</dbReference>
<dbReference type="InterPro" id="IPR043502">
    <property type="entry name" value="DNA/RNA_pol_sf"/>
</dbReference>
<dbReference type="SUPFAM" id="SSF56672">
    <property type="entry name" value="DNA/RNA polymerases"/>
    <property type="match status" value="1"/>
</dbReference>
<keyword evidence="5" id="KW-0460">Magnesium</keyword>
<sequence>MKKRVKDLAYTLKIDKGLLLKLSSSLDSNESSFYKNWDEPKTDEKGQPRFENGKPLTRPINAPINKLKFVQSRLLNNVLYKLKLPEYFFGGLKKKDAVLNARYHQGNKYFFLTDLKDFYPSVHFSSVETALRKEGFYPDVAKLITRISTKEGAIPQGCPTSSFLASLVVFHSCGDLFEKYKNDGLKVSVYVDDITISSPIDFKERTPQILEELRNRGLKINFKKTHYCTHNPIVTGIQVKNNGISPLPHTFERSVDLTRSVASRNGHIERIKYVKRIADKKNAP</sequence>
<evidence type="ECO:0000256" key="10">
    <source>
        <dbReference type="SAM" id="MobiDB-lite"/>
    </source>
</evidence>
<keyword evidence="4" id="KW-0479">Metal-binding</keyword>
<keyword evidence="13" id="KW-1185">Reference proteome</keyword>
<dbReference type="CDD" id="cd03487">
    <property type="entry name" value="RT_Bac_retron_II"/>
    <property type="match status" value="1"/>
</dbReference>
<gene>
    <name evidence="12" type="ORF">JF259_07740</name>
</gene>
<feature type="compositionally biased region" description="Basic and acidic residues" evidence="10">
    <location>
        <begin position="37"/>
        <end position="52"/>
    </location>
</feature>
<dbReference type="GO" id="GO:0003964">
    <property type="term" value="F:RNA-directed DNA polymerase activity"/>
    <property type="evidence" value="ECO:0007669"/>
    <property type="project" value="UniProtKB-KW"/>
</dbReference>
<evidence type="ECO:0000256" key="2">
    <source>
        <dbReference type="ARBA" id="ARBA00022679"/>
    </source>
</evidence>
<evidence type="ECO:0000256" key="3">
    <source>
        <dbReference type="ARBA" id="ARBA00022695"/>
    </source>
</evidence>
<feature type="region of interest" description="Disordered" evidence="10">
    <location>
        <begin position="37"/>
        <end position="57"/>
    </location>
</feature>
<evidence type="ECO:0000259" key="11">
    <source>
        <dbReference type="Pfam" id="PF00078"/>
    </source>
</evidence>
<dbReference type="InterPro" id="IPR000477">
    <property type="entry name" value="RT_dom"/>
</dbReference>
<evidence type="ECO:0000256" key="6">
    <source>
        <dbReference type="ARBA" id="ARBA00022918"/>
    </source>
</evidence>
<evidence type="ECO:0000313" key="13">
    <source>
        <dbReference type="Proteomes" id="UP000610931"/>
    </source>
</evidence>
<dbReference type="Pfam" id="PF00078">
    <property type="entry name" value="RVT_1"/>
    <property type="match status" value="1"/>
</dbReference>
<dbReference type="InterPro" id="IPR000123">
    <property type="entry name" value="Reverse_transcriptase_msDNA"/>
</dbReference>
<evidence type="ECO:0000313" key="12">
    <source>
        <dbReference type="EMBL" id="MBJ6367977.1"/>
    </source>
</evidence>
<keyword evidence="2" id="KW-0808">Transferase</keyword>
<evidence type="ECO:0000256" key="5">
    <source>
        <dbReference type="ARBA" id="ARBA00022842"/>
    </source>
</evidence>
<dbReference type="AlphaFoldDB" id="A0A8J7INJ2"/>
<evidence type="ECO:0000256" key="1">
    <source>
        <dbReference type="ARBA" id="ARBA00012493"/>
    </source>
</evidence>
<protein>
    <recommendedName>
        <fullName evidence="1">RNA-directed DNA polymerase</fullName>
        <ecNumber evidence="1">2.7.7.49</ecNumber>
    </recommendedName>
</protein>
<dbReference type="GO" id="GO:0003723">
    <property type="term" value="F:RNA binding"/>
    <property type="evidence" value="ECO:0007669"/>
    <property type="project" value="InterPro"/>
</dbReference>
<dbReference type="GO" id="GO:0051607">
    <property type="term" value="P:defense response to virus"/>
    <property type="evidence" value="ECO:0007669"/>
    <property type="project" value="UniProtKB-KW"/>
</dbReference>
<comment type="caution">
    <text evidence="12">The sequence shown here is derived from an EMBL/GenBank/DDBJ whole genome shotgun (WGS) entry which is preliminary data.</text>
</comment>